<dbReference type="GO" id="GO:0033528">
    <property type="term" value="P:S-methylmethionine cycle"/>
    <property type="evidence" value="ECO:0007669"/>
    <property type="project" value="TreeGrafter"/>
</dbReference>
<dbReference type="GO" id="GO:0032259">
    <property type="term" value="P:methylation"/>
    <property type="evidence" value="ECO:0007669"/>
    <property type="project" value="UniProtKB-KW"/>
</dbReference>
<evidence type="ECO:0000313" key="8">
    <source>
        <dbReference type="Ensembl" id="ENSCCRP00010050128.1"/>
    </source>
</evidence>
<proteinExistence type="predicted"/>
<protein>
    <submittedName>
        <fullName evidence="8">Zgc:172121</fullName>
    </submittedName>
</protein>
<dbReference type="GO" id="GO:0009086">
    <property type="term" value="P:methionine biosynthetic process"/>
    <property type="evidence" value="ECO:0007669"/>
    <property type="project" value="TreeGrafter"/>
</dbReference>
<dbReference type="PANTHER" id="PTHR46015">
    <property type="entry name" value="ZGC:172121"/>
    <property type="match status" value="1"/>
</dbReference>
<dbReference type="InterPro" id="IPR036589">
    <property type="entry name" value="HCY_dom_sf"/>
</dbReference>
<dbReference type="PROSITE" id="PS50970">
    <property type="entry name" value="HCY"/>
    <property type="match status" value="1"/>
</dbReference>
<comment type="cofactor">
    <cofactor evidence="6">
        <name>Zn(2+)</name>
        <dbReference type="ChEBI" id="CHEBI:29105"/>
    </cofactor>
</comment>
<reference evidence="8" key="1">
    <citation type="submission" date="2025-08" db="UniProtKB">
        <authorList>
            <consortium name="Ensembl"/>
        </authorList>
    </citation>
    <scope>IDENTIFICATION</scope>
</reference>
<evidence type="ECO:0000313" key="9">
    <source>
        <dbReference type="Proteomes" id="UP000694427"/>
    </source>
</evidence>
<evidence type="ECO:0000256" key="3">
    <source>
        <dbReference type="ARBA" id="ARBA00022723"/>
    </source>
</evidence>
<evidence type="ECO:0000256" key="5">
    <source>
        <dbReference type="ARBA" id="ARBA00034478"/>
    </source>
</evidence>
<dbReference type="Proteomes" id="UP000694427">
    <property type="component" value="Unplaced"/>
</dbReference>
<keyword evidence="9" id="KW-1185">Reference proteome</keyword>
<dbReference type="InterPro" id="IPR051486">
    <property type="entry name" value="Hcy_S-methyltransferase"/>
</dbReference>
<reference evidence="8" key="2">
    <citation type="submission" date="2025-09" db="UniProtKB">
        <authorList>
            <consortium name="Ensembl"/>
        </authorList>
    </citation>
    <scope>IDENTIFICATION</scope>
</reference>
<dbReference type="SUPFAM" id="SSF82282">
    <property type="entry name" value="Homocysteine S-methyltransferase"/>
    <property type="match status" value="1"/>
</dbReference>
<dbReference type="InterPro" id="IPR003726">
    <property type="entry name" value="HCY_dom"/>
</dbReference>
<organism evidence="8 9">
    <name type="scientific">Cyprinus carpio</name>
    <name type="common">Common carp</name>
    <dbReference type="NCBI Taxonomy" id="7962"/>
    <lineage>
        <taxon>Eukaryota</taxon>
        <taxon>Metazoa</taxon>
        <taxon>Chordata</taxon>
        <taxon>Craniata</taxon>
        <taxon>Vertebrata</taxon>
        <taxon>Euteleostomi</taxon>
        <taxon>Actinopterygii</taxon>
        <taxon>Neopterygii</taxon>
        <taxon>Teleostei</taxon>
        <taxon>Ostariophysi</taxon>
        <taxon>Cypriniformes</taxon>
        <taxon>Cyprinidae</taxon>
        <taxon>Cyprininae</taxon>
        <taxon>Cyprinus</taxon>
    </lineage>
</organism>
<feature type="binding site" evidence="6">
    <location>
        <position position="353"/>
    </location>
    <ligand>
        <name>Zn(2+)</name>
        <dbReference type="ChEBI" id="CHEBI:29105"/>
    </ligand>
</feature>
<comment type="pathway">
    <text evidence="5">Amino-acid biosynthesis; L-methionine biosynthesis via de novo pathway.</text>
</comment>
<keyword evidence="1 6" id="KW-0489">Methyltransferase</keyword>
<evidence type="ECO:0000256" key="1">
    <source>
        <dbReference type="ARBA" id="ARBA00022603"/>
    </source>
</evidence>
<dbReference type="GO" id="GO:0046872">
    <property type="term" value="F:metal ion binding"/>
    <property type="evidence" value="ECO:0007669"/>
    <property type="project" value="UniProtKB-KW"/>
</dbReference>
<evidence type="ECO:0000256" key="6">
    <source>
        <dbReference type="PROSITE-ProRule" id="PRU00333"/>
    </source>
</evidence>
<name>A0A8C1KPB3_CYPCA</name>
<dbReference type="AlphaFoldDB" id="A0A8C1KPB3"/>
<feature type="binding site" evidence="6">
    <location>
        <position position="354"/>
    </location>
    <ligand>
        <name>Zn(2+)</name>
        <dbReference type="ChEBI" id="CHEBI:29105"/>
    </ligand>
</feature>
<dbReference type="Gene3D" id="3.20.20.330">
    <property type="entry name" value="Homocysteine-binding-like domain"/>
    <property type="match status" value="1"/>
</dbReference>
<keyword evidence="4 6" id="KW-0862">Zinc</keyword>
<evidence type="ECO:0000256" key="2">
    <source>
        <dbReference type="ARBA" id="ARBA00022679"/>
    </source>
</evidence>
<accession>A0A8C1KPB3</accession>
<dbReference type="Pfam" id="PF02574">
    <property type="entry name" value="S-methyl_trans"/>
    <property type="match status" value="1"/>
</dbReference>
<keyword evidence="3 6" id="KW-0479">Metal-binding</keyword>
<feature type="binding site" evidence="6">
    <location>
        <position position="288"/>
    </location>
    <ligand>
        <name>Zn(2+)</name>
        <dbReference type="ChEBI" id="CHEBI:29105"/>
    </ligand>
</feature>
<sequence length="370" mass="41147">MDPSPFILDGGLATELEASGFQLQVGTYYHTDLLSTITSLITLVLYLQGDPLWSARILHANPQAIKDVHYRYLQSGSDVITTATYQASIEGFVKYLDLRPEEAQQMIMSGVQLAKETVREFMSSTVSENRREPVVAGSVGPYGAFLHDGSEYTGAYEEKMTVEELKDWHRPQIQCLVKAGADLVAMETIPGLKEAEALVEVLREFPEVKAWLSFSCKVTDTLHYMLCYLMANFIHKTLATVYAHELDIAINAVRVFQDIHNISSGRRFSEAVQVACRSSQLVAVGVNCCPAPLVKPLLESAKSHKKADLGWVVYPNSGEEWDPKTGWKTKKQTSFAKLSLDWKDQGALWIGGCCRVGPADITELKEQLHV</sequence>
<dbReference type="GO" id="GO:0008898">
    <property type="term" value="F:S-adenosylmethionine-homocysteine S-methyltransferase activity"/>
    <property type="evidence" value="ECO:0007669"/>
    <property type="project" value="TreeGrafter"/>
</dbReference>
<feature type="domain" description="Hcy-binding" evidence="7">
    <location>
        <begin position="1"/>
        <end position="368"/>
    </location>
</feature>
<evidence type="ECO:0000259" key="7">
    <source>
        <dbReference type="PROSITE" id="PS50970"/>
    </source>
</evidence>
<dbReference type="PANTHER" id="PTHR46015:SF1">
    <property type="entry name" value="HOMOCYSTEINE S-METHYLTRANSFERASE-LIKE ISOFORM 1"/>
    <property type="match status" value="1"/>
</dbReference>
<evidence type="ECO:0000256" key="4">
    <source>
        <dbReference type="ARBA" id="ARBA00022833"/>
    </source>
</evidence>
<keyword evidence="2 6" id="KW-0808">Transferase</keyword>
<dbReference type="Ensembl" id="ENSCCRT00010054961.1">
    <property type="protein sequence ID" value="ENSCCRP00010050128.1"/>
    <property type="gene ID" value="ENSCCRG00010021294.1"/>
</dbReference>